<dbReference type="InterPro" id="IPR044946">
    <property type="entry name" value="Restrct_endonuc_typeI_TRD_sf"/>
</dbReference>
<dbReference type="PANTHER" id="PTHR30408:SF12">
    <property type="entry name" value="TYPE I RESTRICTION ENZYME MJAVIII SPECIFICITY SUBUNIT"/>
    <property type="match status" value="1"/>
</dbReference>
<feature type="domain" description="Type I restriction modification DNA specificity" evidence="5">
    <location>
        <begin position="4"/>
        <end position="167"/>
    </location>
</feature>
<evidence type="ECO:0000259" key="5">
    <source>
        <dbReference type="Pfam" id="PF01420"/>
    </source>
</evidence>
<dbReference type="RefSeq" id="WP_078063601.1">
    <property type="nucleotide sequence ID" value="NZ_CP014206.1"/>
</dbReference>
<dbReference type="EMBL" id="CP014206">
    <property type="protein sequence ID" value="AMK10238.1"/>
    <property type="molecule type" value="Genomic_DNA"/>
</dbReference>
<dbReference type="InterPro" id="IPR000055">
    <property type="entry name" value="Restrct_endonuc_typeI_TRD"/>
</dbReference>
<evidence type="ECO:0000313" key="7">
    <source>
        <dbReference type="Proteomes" id="UP000055611"/>
    </source>
</evidence>
<dbReference type="PANTHER" id="PTHR30408">
    <property type="entry name" value="TYPE-1 RESTRICTION ENZYME ECOKI SPECIFICITY PROTEIN"/>
    <property type="match status" value="1"/>
</dbReference>
<keyword evidence="7" id="KW-1185">Reference proteome</keyword>
<dbReference type="SUPFAM" id="SSF116734">
    <property type="entry name" value="DNA methylase specificity domain"/>
    <property type="match status" value="2"/>
</dbReference>
<protein>
    <recommendedName>
        <fullName evidence="5">Type I restriction modification DNA specificity domain-containing protein</fullName>
    </recommendedName>
</protein>
<dbReference type="InterPro" id="IPR052021">
    <property type="entry name" value="Type-I_RS_S_subunit"/>
</dbReference>
<keyword evidence="2" id="KW-0680">Restriction system</keyword>
<name>A0ABM5YSG7_9BACT</name>
<evidence type="ECO:0000256" key="2">
    <source>
        <dbReference type="ARBA" id="ARBA00022747"/>
    </source>
</evidence>
<keyword evidence="4" id="KW-0175">Coiled coil</keyword>
<dbReference type="CDD" id="cd17254">
    <property type="entry name" value="RMtype1_S_FclI-TRD1-CR1_like"/>
    <property type="match status" value="1"/>
</dbReference>
<evidence type="ECO:0000256" key="4">
    <source>
        <dbReference type="SAM" id="Coils"/>
    </source>
</evidence>
<dbReference type="Gene3D" id="1.10.287.1120">
    <property type="entry name" value="Bipartite methylase S protein"/>
    <property type="match status" value="1"/>
</dbReference>
<dbReference type="Gene3D" id="3.90.220.20">
    <property type="entry name" value="DNA methylase specificity domains"/>
    <property type="match status" value="2"/>
</dbReference>
<dbReference type="Proteomes" id="UP000055611">
    <property type="component" value="Chromosome"/>
</dbReference>
<accession>A0ABM5YSG7</accession>
<dbReference type="Pfam" id="PF01420">
    <property type="entry name" value="Methylase_S"/>
    <property type="match status" value="2"/>
</dbReference>
<keyword evidence="3" id="KW-0238">DNA-binding</keyword>
<evidence type="ECO:0000256" key="1">
    <source>
        <dbReference type="ARBA" id="ARBA00010923"/>
    </source>
</evidence>
<organism evidence="6 7">
    <name type="scientific">Pseudodesulfovibrio indicus</name>
    <dbReference type="NCBI Taxonomy" id="1716143"/>
    <lineage>
        <taxon>Bacteria</taxon>
        <taxon>Pseudomonadati</taxon>
        <taxon>Thermodesulfobacteriota</taxon>
        <taxon>Desulfovibrionia</taxon>
        <taxon>Desulfovibrionales</taxon>
        <taxon>Desulfovibrionaceae</taxon>
    </lineage>
</organism>
<evidence type="ECO:0000313" key="6">
    <source>
        <dbReference type="EMBL" id="AMK10238.1"/>
    </source>
</evidence>
<comment type="similarity">
    <text evidence="1">Belongs to the type-I restriction system S methylase family.</text>
</comment>
<reference evidence="6 7" key="1">
    <citation type="journal article" date="2016" name="Front. Microbiol.">
        <title>Genome Sequence of the Piezophilic, Mesophilic Sulfate-Reducing Bacterium Desulfovibrio indicus J2T.</title>
        <authorList>
            <person name="Cao J."/>
            <person name="Maignien L."/>
            <person name="Shao Z."/>
            <person name="Alain K."/>
            <person name="Jebbar M."/>
        </authorList>
    </citation>
    <scope>NUCLEOTIDE SEQUENCE [LARGE SCALE GENOMIC DNA]</scope>
    <source>
        <strain evidence="6 7">J2</strain>
    </source>
</reference>
<feature type="domain" description="Type I restriction modification DNA specificity" evidence="5">
    <location>
        <begin position="283"/>
        <end position="372"/>
    </location>
</feature>
<evidence type="ECO:0000256" key="3">
    <source>
        <dbReference type="ARBA" id="ARBA00023125"/>
    </source>
</evidence>
<feature type="coiled-coil region" evidence="4">
    <location>
        <begin position="358"/>
        <end position="385"/>
    </location>
</feature>
<gene>
    <name evidence="6" type="ORF">AWY79_03435</name>
</gene>
<proteinExistence type="inferred from homology"/>
<sequence length="395" mass="44380">MLAKWDRKPIGELCDFGNGYGFKASDWSERGLPIIRIQNLNGVREFNYFDGPPPREQIVVNPGELLFAWAGVKGVSFGPKIWSGPKGLLNQHIYKITPRKGVDPFWLYSTLRVITSKIEASAHGFKSSLLHVKKADIADQVVPVPTLDEQQAISQTLSTWDRAIEKTVALIAAKERRKAGLMQRLLTGKVRFGEFAGEAWKEVPLGTLFEPVTDTVGDKDIPPYSISAGIGFVSQREKWGKDIAGRQYASYTHLRKGEFAYNKGNSKKYQCGCAYLLRDQDEISVPNVFISFRPKSDKVSADFYEHFFVADYHARELKRYITSGARSDGLLNLNKKDFFKINVPCPSPREQEAIAKVLNAAVAEIDEHRNQLAALKEQKKGLMQQLLTGKVRVKS</sequence>